<dbReference type="Gene3D" id="2.60.40.10">
    <property type="entry name" value="Immunoglobulins"/>
    <property type="match status" value="1"/>
</dbReference>
<reference evidence="4 5" key="1">
    <citation type="journal article" date="2016" name="Int. J. Syst. Evol. Microbiol.">
        <title>Panacibacter ginsenosidivorans gen. nov., sp. nov., with ginsenoside converting activity isolated from soil of a ginseng field.</title>
        <authorList>
            <person name="Siddiqi M.Z."/>
            <person name="Muhammad Shafi S."/>
            <person name="Choi K.D."/>
            <person name="Im W.T."/>
        </authorList>
    </citation>
    <scope>NUCLEOTIDE SEQUENCE [LARGE SCALE GENOMIC DNA]</scope>
    <source>
        <strain evidence="4 5">Gsoil1550</strain>
    </source>
</reference>
<feature type="chain" id="PRO_5022683820" evidence="1">
    <location>
        <begin position="27"/>
        <end position="1145"/>
    </location>
</feature>
<protein>
    <submittedName>
        <fullName evidence="4">T9SS type A sorting domain-containing protein</fullName>
    </submittedName>
</protein>
<dbReference type="SUPFAM" id="SSF49265">
    <property type="entry name" value="Fibronectin type III"/>
    <property type="match status" value="1"/>
</dbReference>
<evidence type="ECO:0000256" key="1">
    <source>
        <dbReference type="SAM" id="SignalP"/>
    </source>
</evidence>
<dbReference type="OrthoDB" id="154460at2"/>
<dbReference type="Gene3D" id="2.60.120.260">
    <property type="entry name" value="Galactose-binding domain-like"/>
    <property type="match status" value="1"/>
</dbReference>
<feature type="signal peptide" evidence="1">
    <location>
        <begin position="1"/>
        <end position="26"/>
    </location>
</feature>
<proteinExistence type="predicted"/>
<dbReference type="Gene3D" id="2.40.10.480">
    <property type="match status" value="1"/>
</dbReference>
<dbReference type="Pfam" id="PF00754">
    <property type="entry name" value="F5_F8_type_C"/>
    <property type="match status" value="1"/>
</dbReference>
<dbReference type="KEGG" id="pgin:FRZ67_08010"/>
<dbReference type="Proteomes" id="UP000321533">
    <property type="component" value="Chromosome"/>
</dbReference>
<dbReference type="InterPro" id="IPR013783">
    <property type="entry name" value="Ig-like_fold"/>
</dbReference>
<sequence length="1145" mass="124577">MMLVIHLKKSLLTALAFLFFSIAAYAQTSVLTQHNNINRTGWNDQETILNKKNVQPGSFGKLFVRVVDDQIYAQPLVKLKLNIPGKGIKNVVFVATVNNTVYAFDADSANSATPYWQVNLTVAGARPPRKTDMVGACGGFYNDFSGNMGIVGTPVIDSTTNTLYVVARSLNATTNVYYQYLHALDITTGAEKPNSPVRITASVNGTGDGSSGGKVSFDSQKNNQRPGLLLLNGLVYIGWSSHCDWGPYHGWIMSYDKTTLVQKNVYCSTADGYNGGIWMSGGGMSADENGNVYAAVGNGSVGKGNNASDLANRSESALKLSSALTISSFFTPKNYEVLEGADLDFGVTQMMLIPNTNRVMVGVKDGKLYLLNRDNMGGYNSTTDNILQTIDLGGNAFLRSSMSYYKGAQKEFVYSWSENSLLRAFPYSRTTNLFDLPNTVSSGIQGPTGNNGALLSVSSNGAVDSTAILWASHAANGDANQSVRPGILRAIDATDVTKELWNSSTYPEDVPGNYAKFNCPTVANGKVYLGTFSNQLVVYGLTGNKPDSCGIQNIALNKPAYASSLETPDYYARNVTDGKLNTRWSSVYSDPQNIYVDLGSSYDICKVVLHWQIALGKDFKIQVSDNAINWTDVASYTGNTSYNNYVSLKASGRYVRMYGTKRGSQYGYSLWEFEVYGKPSVNSCPVPTGLYTSDVYENTATLHWNPVSATGYNVQYKTVTATNWVQTTSTPNSIVLNGLSCSTPYLYRIQTVCSDGTSAFSTQGSFTTLACEINCDPLPTRWSTQDIGDVGTTGSACYNSTTGTFELKGSGADIWDTQDAFRFAYKTLVGNGDIKARVVDIDNINPWNKAGIMVRESLDPSSRHVFIALTSGNGVAFQRRVTTGGYSDNDNTANTNVAPQWLKINITGTTYTAFKSTDGLTWTQVGPAVDAGFGGGQPVYAGLAITSHDYATLSTAHIDNYSLGGVLPLKLISFTGHLTLNKTVDLNWITTLETKTKYFIVERTTDFMNFKTIDTVYAENNGEFTQNYAAKDMNPLKSINYYRLRIVDMDGQVSYSPVVAIRVTNAKAPLMYPNPANGFVNIAQGTESMRQITIYNVVGKAVIRIPNATSQSLVNIPTNTLANGLYFVEIRTPQSVYRDKLIVHN</sequence>
<feature type="domain" description="F5/8 type C" evidence="2">
    <location>
        <begin position="544"/>
        <end position="678"/>
    </location>
</feature>
<dbReference type="InterPro" id="IPR036116">
    <property type="entry name" value="FN3_sf"/>
</dbReference>
<dbReference type="Pfam" id="PF00041">
    <property type="entry name" value="fn3"/>
    <property type="match status" value="1"/>
</dbReference>
<name>A0A5B8V8R9_9BACT</name>
<keyword evidence="5" id="KW-1185">Reference proteome</keyword>
<accession>A0A5B8V8R9</accession>
<dbReference type="Gene3D" id="2.60.120.200">
    <property type="match status" value="1"/>
</dbReference>
<dbReference type="Pfam" id="PF18962">
    <property type="entry name" value="Por_Secre_tail"/>
    <property type="match status" value="1"/>
</dbReference>
<dbReference type="NCBIfam" id="TIGR04183">
    <property type="entry name" value="Por_Secre_tail"/>
    <property type="match status" value="1"/>
</dbReference>
<dbReference type="InterPro" id="IPR000421">
    <property type="entry name" value="FA58C"/>
</dbReference>
<dbReference type="InterPro" id="IPR026444">
    <property type="entry name" value="Secre_tail"/>
</dbReference>
<dbReference type="InterPro" id="IPR003961">
    <property type="entry name" value="FN3_dom"/>
</dbReference>
<organism evidence="4 5">
    <name type="scientific">Panacibacter ginsenosidivorans</name>
    <dbReference type="NCBI Taxonomy" id="1813871"/>
    <lineage>
        <taxon>Bacteria</taxon>
        <taxon>Pseudomonadati</taxon>
        <taxon>Bacteroidota</taxon>
        <taxon>Chitinophagia</taxon>
        <taxon>Chitinophagales</taxon>
        <taxon>Chitinophagaceae</taxon>
        <taxon>Panacibacter</taxon>
    </lineage>
</organism>
<keyword evidence="1" id="KW-0732">Signal</keyword>
<evidence type="ECO:0000313" key="5">
    <source>
        <dbReference type="Proteomes" id="UP000321533"/>
    </source>
</evidence>
<evidence type="ECO:0000259" key="3">
    <source>
        <dbReference type="PROSITE" id="PS50853"/>
    </source>
</evidence>
<dbReference type="SUPFAM" id="SSF49899">
    <property type="entry name" value="Concanavalin A-like lectins/glucanases"/>
    <property type="match status" value="1"/>
</dbReference>
<dbReference type="PROSITE" id="PS50022">
    <property type="entry name" value="FA58C_3"/>
    <property type="match status" value="1"/>
</dbReference>
<evidence type="ECO:0000259" key="2">
    <source>
        <dbReference type="PROSITE" id="PS50022"/>
    </source>
</evidence>
<dbReference type="SUPFAM" id="SSF50998">
    <property type="entry name" value="Quinoprotein alcohol dehydrogenase-like"/>
    <property type="match status" value="1"/>
</dbReference>
<evidence type="ECO:0000313" key="4">
    <source>
        <dbReference type="EMBL" id="QEC67241.1"/>
    </source>
</evidence>
<dbReference type="InterPro" id="IPR013320">
    <property type="entry name" value="ConA-like_dom_sf"/>
</dbReference>
<dbReference type="GO" id="GO:0004553">
    <property type="term" value="F:hydrolase activity, hydrolyzing O-glycosyl compounds"/>
    <property type="evidence" value="ECO:0007669"/>
    <property type="project" value="UniProtKB-ARBA"/>
</dbReference>
<dbReference type="InterPro" id="IPR008979">
    <property type="entry name" value="Galactose-bd-like_sf"/>
</dbReference>
<dbReference type="EMBL" id="CP042435">
    <property type="protein sequence ID" value="QEC67241.1"/>
    <property type="molecule type" value="Genomic_DNA"/>
</dbReference>
<gene>
    <name evidence="4" type="ORF">FRZ67_08010</name>
</gene>
<feature type="domain" description="Fibronectin type-III" evidence="3">
    <location>
        <begin position="686"/>
        <end position="771"/>
    </location>
</feature>
<dbReference type="AlphaFoldDB" id="A0A5B8V8R9"/>
<dbReference type="InterPro" id="IPR011047">
    <property type="entry name" value="Quinoprotein_ADH-like_sf"/>
</dbReference>
<dbReference type="SUPFAM" id="SSF49785">
    <property type="entry name" value="Galactose-binding domain-like"/>
    <property type="match status" value="1"/>
</dbReference>
<dbReference type="PROSITE" id="PS50853">
    <property type="entry name" value="FN3"/>
    <property type="match status" value="1"/>
</dbReference>
<dbReference type="CDD" id="cd00063">
    <property type="entry name" value="FN3"/>
    <property type="match status" value="1"/>
</dbReference>
<dbReference type="RefSeq" id="WP_147189048.1">
    <property type="nucleotide sequence ID" value="NZ_CP042435.1"/>
</dbReference>
<dbReference type="GO" id="GO:0005975">
    <property type="term" value="P:carbohydrate metabolic process"/>
    <property type="evidence" value="ECO:0007669"/>
    <property type="project" value="UniProtKB-ARBA"/>
</dbReference>
<dbReference type="SMART" id="SM00060">
    <property type="entry name" value="FN3"/>
    <property type="match status" value="1"/>
</dbReference>